<dbReference type="EMBL" id="JACXZA010000005">
    <property type="protein sequence ID" value="MBD3920992.1"/>
    <property type="molecule type" value="Genomic_DNA"/>
</dbReference>
<evidence type="ECO:0008006" key="4">
    <source>
        <dbReference type="Google" id="ProtNLM"/>
    </source>
</evidence>
<feature type="signal peptide" evidence="1">
    <location>
        <begin position="1"/>
        <end position="23"/>
    </location>
</feature>
<protein>
    <recommendedName>
        <fullName evidence="4">Lipoprotein</fullName>
    </recommendedName>
</protein>
<gene>
    <name evidence="2" type="ORF">H8B09_19655</name>
</gene>
<dbReference type="Proteomes" id="UP000609346">
    <property type="component" value="Unassembled WGS sequence"/>
</dbReference>
<evidence type="ECO:0000313" key="2">
    <source>
        <dbReference type="EMBL" id="MBD3920992.1"/>
    </source>
</evidence>
<accession>A0ABR8N0X1</accession>
<keyword evidence="1" id="KW-0732">Signal</keyword>
<evidence type="ECO:0000313" key="3">
    <source>
        <dbReference type="Proteomes" id="UP000609346"/>
    </source>
</evidence>
<feature type="chain" id="PRO_5047013344" description="Lipoprotein" evidence="1">
    <location>
        <begin position="24"/>
        <end position="142"/>
    </location>
</feature>
<name>A0ABR8N0X1_9BACL</name>
<comment type="caution">
    <text evidence="2">The sequence shown here is derived from an EMBL/GenBank/DDBJ whole genome shotgun (WGS) entry which is preliminary data.</text>
</comment>
<keyword evidence="3" id="KW-1185">Reference proteome</keyword>
<dbReference type="RefSeq" id="WP_191205299.1">
    <property type="nucleotide sequence ID" value="NZ_JACXZA010000005.1"/>
</dbReference>
<organism evidence="2 3">
    <name type="scientific">Paenibacillus terricola</name>
    <dbReference type="NCBI Taxonomy" id="2763503"/>
    <lineage>
        <taxon>Bacteria</taxon>
        <taxon>Bacillati</taxon>
        <taxon>Bacillota</taxon>
        <taxon>Bacilli</taxon>
        <taxon>Bacillales</taxon>
        <taxon>Paenibacillaceae</taxon>
        <taxon>Paenibacillus</taxon>
    </lineage>
</organism>
<sequence>MLKLKLGSLFLLCIVVLSSCMNQQDTLSLKEVVDQIEVTGVDLKTPSNNQHQIELKGVLPHEYLIGINEEDGNDWESVSIYIFHSAKDQQQGTKIFKEQLKTEHATELPVNYEQKNVLIVYWSHSKENPRFDTKITSALDKL</sequence>
<evidence type="ECO:0000256" key="1">
    <source>
        <dbReference type="SAM" id="SignalP"/>
    </source>
</evidence>
<dbReference type="PROSITE" id="PS51257">
    <property type="entry name" value="PROKAR_LIPOPROTEIN"/>
    <property type="match status" value="1"/>
</dbReference>
<reference evidence="2 3" key="1">
    <citation type="submission" date="2020-09" db="EMBL/GenBank/DDBJ databases">
        <title>Paenibacillus sp. strain PR3 16S rRNA gene Genome sequencing and assembly.</title>
        <authorList>
            <person name="Kim J."/>
        </authorList>
    </citation>
    <scope>NUCLEOTIDE SEQUENCE [LARGE SCALE GENOMIC DNA]</scope>
    <source>
        <strain evidence="2 3">PR3</strain>
    </source>
</reference>
<proteinExistence type="predicted"/>